<dbReference type="GeneID" id="136806985"/>
<feature type="chain" id="PRO_5029884390" description="Platelet-derived growth factor (PDGF) family profile domain-containing protein" evidence="1">
    <location>
        <begin position="20"/>
        <end position="157"/>
    </location>
</feature>
<dbReference type="SUPFAM" id="SSF57501">
    <property type="entry name" value="Cystine-knot cytokines"/>
    <property type="match status" value="1"/>
</dbReference>
<feature type="signal peptide" evidence="1">
    <location>
        <begin position="1"/>
        <end position="19"/>
    </location>
</feature>
<name>A0A7M5VH57_9CNID</name>
<protein>
    <recommendedName>
        <fullName evidence="4">Platelet-derived growth factor (PDGF) family profile domain-containing protein</fullName>
    </recommendedName>
</protein>
<evidence type="ECO:0008006" key="4">
    <source>
        <dbReference type="Google" id="ProtNLM"/>
    </source>
</evidence>
<reference evidence="2" key="1">
    <citation type="submission" date="2021-01" db="UniProtKB">
        <authorList>
            <consortium name="EnsemblMetazoa"/>
        </authorList>
    </citation>
    <scope>IDENTIFICATION</scope>
</reference>
<dbReference type="RefSeq" id="XP_066919663.1">
    <property type="nucleotide sequence ID" value="XM_067063562.1"/>
</dbReference>
<dbReference type="Proteomes" id="UP000594262">
    <property type="component" value="Unplaced"/>
</dbReference>
<sequence>MNYILYLSSLHLWISGIIAVTWNDFLRENNVYVDWQRDVTNHQESFRCYPSESLVEINKERTDVLPSYIKMKTDCTSCCLNSLFECVAPRKIMKMKKFKQFSTKHVYLGESQHAVFEVDKCICRCRITSNDCPPGTRFEKESCACIDPVKFPTGFEC</sequence>
<keyword evidence="1" id="KW-0732">Signal</keyword>
<dbReference type="EnsemblMetazoa" id="CLYHEMT012593.1">
    <property type="protein sequence ID" value="CLYHEMP012593.1"/>
    <property type="gene ID" value="CLYHEMG012593"/>
</dbReference>
<keyword evidence="3" id="KW-1185">Reference proteome</keyword>
<dbReference type="InterPro" id="IPR029034">
    <property type="entry name" value="Cystine-knot_cytokine"/>
</dbReference>
<evidence type="ECO:0000256" key="1">
    <source>
        <dbReference type="SAM" id="SignalP"/>
    </source>
</evidence>
<evidence type="ECO:0000313" key="3">
    <source>
        <dbReference type="Proteomes" id="UP000594262"/>
    </source>
</evidence>
<evidence type="ECO:0000313" key="2">
    <source>
        <dbReference type="EnsemblMetazoa" id="CLYHEMP012593.1"/>
    </source>
</evidence>
<organism evidence="2 3">
    <name type="scientific">Clytia hemisphaerica</name>
    <dbReference type="NCBI Taxonomy" id="252671"/>
    <lineage>
        <taxon>Eukaryota</taxon>
        <taxon>Metazoa</taxon>
        <taxon>Cnidaria</taxon>
        <taxon>Hydrozoa</taxon>
        <taxon>Hydroidolina</taxon>
        <taxon>Leptothecata</taxon>
        <taxon>Obeliida</taxon>
        <taxon>Clytiidae</taxon>
        <taxon>Clytia</taxon>
    </lineage>
</organism>
<proteinExistence type="predicted"/>
<dbReference type="AlphaFoldDB" id="A0A7M5VH57"/>
<accession>A0A7M5VH57</accession>